<accession>A0A919YRL9</accession>
<comment type="caution">
    <text evidence="1">The sequence shown here is derived from an EMBL/GenBank/DDBJ whole genome shotgun (WGS) entry which is preliminary data.</text>
</comment>
<dbReference type="Proteomes" id="UP000683139">
    <property type="component" value="Unassembled WGS sequence"/>
</dbReference>
<dbReference type="AlphaFoldDB" id="A0A919YRL9"/>
<dbReference type="EMBL" id="BOSE01000010">
    <property type="protein sequence ID" value="GIP18823.1"/>
    <property type="molecule type" value="Genomic_DNA"/>
</dbReference>
<evidence type="ECO:0000313" key="2">
    <source>
        <dbReference type="Proteomes" id="UP000683139"/>
    </source>
</evidence>
<reference evidence="1" key="1">
    <citation type="submission" date="2021-03" db="EMBL/GenBank/DDBJ databases">
        <title>Antimicrobial resistance genes in bacteria isolated from Japanese honey, and their potential for conferring macrolide and lincosamide resistance in the American foulbrood pathogen Paenibacillus larvae.</title>
        <authorList>
            <person name="Okamoto M."/>
            <person name="Kumagai M."/>
            <person name="Kanamori H."/>
            <person name="Takamatsu D."/>
        </authorList>
    </citation>
    <scope>NUCLEOTIDE SEQUENCE</scope>
    <source>
        <strain evidence="1">J40TS1</strain>
    </source>
</reference>
<sequence>MNSDIKAIIEWLEQRSEPQPLFPKKTWNASLEGKIEALNNLGSSIEMITLIAALHLRNDSLDLSHSYAQKIEHDATGAYWHGIMHRMEGDFSNAKYWFWQAGQHPAMQQAKQRIAEWLQQHWNGQTDGSRASSILQSFQNGGWSSEQFVELVKESSTFAEDMQQLLLAIQALEIEALFQHTLAAYSKH</sequence>
<keyword evidence="2" id="KW-1185">Reference proteome</keyword>
<name>A0A919YRL9_9BACL</name>
<protein>
    <submittedName>
        <fullName evidence="1">Uncharacterized protein</fullName>
    </submittedName>
</protein>
<evidence type="ECO:0000313" key="1">
    <source>
        <dbReference type="EMBL" id="GIP18823.1"/>
    </source>
</evidence>
<gene>
    <name evidence="1" type="ORF">J40TS1_44650</name>
</gene>
<proteinExistence type="predicted"/>
<dbReference type="RefSeq" id="WP_213519472.1">
    <property type="nucleotide sequence ID" value="NZ_BOSE01000010.1"/>
</dbReference>
<organism evidence="1 2">
    <name type="scientific">Paenibacillus montaniterrae</name>
    <dbReference type="NCBI Taxonomy" id="429341"/>
    <lineage>
        <taxon>Bacteria</taxon>
        <taxon>Bacillati</taxon>
        <taxon>Bacillota</taxon>
        <taxon>Bacilli</taxon>
        <taxon>Bacillales</taxon>
        <taxon>Paenibacillaceae</taxon>
        <taxon>Paenibacillus</taxon>
    </lineage>
</organism>